<protein>
    <recommendedName>
        <fullName evidence="3">Outer membrane protein beta-barrel domain-containing protein</fullName>
    </recommendedName>
</protein>
<dbReference type="Pfam" id="PF13505">
    <property type="entry name" value="OMP_b-brl"/>
    <property type="match status" value="1"/>
</dbReference>
<dbReference type="InterPro" id="IPR027385">
    <property type="entry name" value="Beta-barrel_OMP"/>
</dbReference>
<dbReference type="KEGG" id="cavi:CAV_0082"/>
<feature type="signal peptide" evidence="2">
    <location>
        <begin position="1"/>
        <end position="23"/>
    </location>
</feature>
<dbReference type="InterPro" id="IPR011250">
    <property type="entry name" value="OMP/PagP_B-barrel"/>
</dbReference>
<reference evidence="4 5" key="1">
    <citation type="submission" date="2017-07" db="EMBL/GenBank/DDBJ databases">
        <title>Analysis of two Campylobacter avium genomes and identification of a novel hippuricase gene.</title>
        <authorList>
            <person name="Miller W.G."/>
            <person name="Chapman M.H."/>
            <person name="Yee E."/>
            <person name="Revez J."/>
            <person name="Bono J.L."/>
            <person name="Rossi M."/>
        </authorList>
    </citation>
    <scope>NUCLEOTIDE SEQUENCE [LARGE SCALE GENOMIC DNA]</scope>
    <source>
        <strain evidence="4 5">LMG 24591</strain>
    </source>
</reference>
<keyword evidence="5" id="KW-1185">Reference proteome</keyword>
<evidence type="ECO:0000256" key="2">
    <source>
        <dbReference type="SAM" id="SignalP"/>
    </source>
</evidence>
<sequence length="238" mass="25934">MVAKKKILGSVIALSLLSSFSFADENSGIFLGVEAGIGYSTFKDKNSNLPTGVDIIGGGPDFTKNPISYAGFDGALKLGYRFNPDHRLYLSVGMGHRASKETKIDITAFGVSLLSGNYDVQNSTTDILVGYDFTPSLTDGIRGLFGVYVGHSSLKTEVEQKGDYFAVNESFKQNFSGFAYGVKAGTIFDINENNEIDLSLRYTQRTYSEKAFDPDDPTSKVKPETSDVGIYIGYAYKF</sequence>
<dbReference type="SUPFAM" id="SSF56925">
    <property type="entry name" value="OMPA-like"/>
    <property type="match status" value="1"/>
</dbReference>
<dbReference type="RefSeq" id="WP_094324551.1">
    <property type="nucleotide sequence ID" value="NZ_CP022347.1"/>
</dbReference>
<name>A0A222MV55_9BACT</name>
<evidence type="ECO:0000313" key="5">
    <source>
        <dbReference type="Proteomes" id="UP000201169"/>
    </source>
</evidence>
<dbReference type="AlphaFoldDB" id="A0A222MV55"/>
<evidence type="ECO:0000259" key="3">
    <source>
        <dbReference type="Pfam" id="PF13505"/>
    </source>
</evidence>
<proteinExistence type="predicted"/>
<accession>A0A222MV55</accession>
<gene>
    <name evidence="4" type="ORF">CAV_0082</name>
</gene>
<dbReference type="OrthoDB" id="5360840at2"/>
<keyword evidence="1 2" id="KW-0732">Signal</keyword>
<dbReference type="Proteomes" id="UP000201169">
    <property type="component" value="Chromosome"/>
</dbReference>
<evidence type="ECO:0000313" key="4">
    <source>
        <dbReference type="EMBL" id="ASQ29755.1"/>
    </source>
</evidence>
<feature type="chain" id="PRO_5012578403" description="Outer membrane protein beta-barrel domain-containing protein" evidence="2">
    <location>
        <begin position="24"/>
        <end position="238"/>
    </location>
</feature>
<dbReference type="Gene3D" id="2.40.160.20">
    <property type="match status" value="1"/>
</dbReference>
<organism evidence="4 5">
    <name type="scientific">Campylobacter avium LMG 24591</name>
    <dbReference type="NCBI Taxonomy" id="522484"/>
    <lineage>
        <taxon>Bacteria</taxon>
        <taxon>Pseudomonadati</taxon>
        <taxon>Campylobacterota</taxon>
        <taxon>Epsilonproteobacteria</taxon>
        <taxon>Campylobacterales</taxon>
        <taxon>Campylobacteraceae</taxon>
        <taxon>Campylobacter</taxon>
    </lineage>
</organism>
<evidence type="ECO:0000256" key="1">
    <source>
        <dbReference type="ARBA" id="ARBA00022729"/>
    </source>
</evidence>
<dbReference type="EMBL" id="CP022347">
    <property type="protein sequence ID" value="ASQ29755.1"/>
    <property type="molecule type" value="Genomic_DNA"/>
</dbReference>
<feature type="domain" description="Outer membrane protein beta-barrel" evidence="3">
    <location>
        <begin position="12"/>
        <end position="234"/>
    </location>
</feature>